<dbReference type="GO" id="GO:0015074">
    <property type="term" value="P:DNA integration"/>
    <property type="evidence" value="ECO:0007669"/>
    <property type="project" value="InterPro"/>
</dbReference>
<dbReference type="Gene3D" id="1.10.340.70">
    <property type="match status" value="1"/>
</dbReference>
<protein>
    <recommendedName>
        <fullName evidence="2">Integrase catalytic domain-containing protein</fullName>
    </recommendedName>
</protein>
<dbReference type="EMBL" id="AVOT02044858">
    <property type="protein sequence ID" value="MBW0540218.1"/>
    <property type="molecule type" value="Genomic_DNA"/>
</dbReference>
<organism evidence="3 4">
    <name type="scientific">Austropuccinia psidii MF-1</name>
    <dbReference type="NCBI Taxonomy" id="1389203"/>
    <lineage>
        <taxon>Eukaryota</taxon>
        <taxon>Fungi</taxon>
        <taxon>Dikarya</taxon>
        <taxon>Basidiomycota</taxon>
        <taxon>Pucciniomycotina</taxon>
        <taxon>Pucciniomycetes</taxon>
        <taxon>Pucciniales</taxon>
        <taxon>Sphaerophragmiaceae</taxon>
        <taxon>Austropuccinia</taxon>
    </lineage>
</organism>
<dbReference type="OrthoDB" id="6612506at2759"/>
<dbReference type="AlphaFoldDB" id="A0A9Q3IG32"/>
<dbReference type="Proteomes" id="UP000765509">
    <property type="component" value="Unassembled WGS sequence"/>
</dbReference>
<evidence type="ECO:0000256" key="1">
    <source>
        <dbReference type="ARBA" id="ARBA00022884"/>
    </source>
</evidence>
<feature type="domain" description="Integrase catalytic" evidence="2">
    <location>
        <begin position="148"/>
        <end position="238"/>
    </location>
</feature>
<sequence>MFQQILKKDDIQESRFFLMKAEVFSDLVDKIQKEVWQAKDYEEILKQLARGESVLDYSLEPQSKLLLFKDRLFITRNSEIQLEILQKHHGSLLAGHPGQEKTCKLINRDFYWAVINQIIKYYVSSFQQCSRNKNIRHKKLGSLKPLQIQSCPWNSLSIDFITQFPLSKNFNSILLVVDRFSKIAIFIPAYSTITSPYLSQIFINDVFSKNGLQVSIVSDRGSLFVSSLWTQLCQKLKI</sequence>
<dbReference type="PROSITE" id="PS50994">
    <property type="entry name" value="INTEGRASE"/>
    <property type="match status" value="1"/>
</dbReference>
<dbReference type="InterPro" id="IPR036397">
    <property type="entry name" value="RNaseH_sf"/>
</dbReference>
<dbReference type="GO" id="GO:0003723">
    <property type="term" value="F:RNA binding"/>
    <property type="evidence" value="ECO:0007669"/>
    <property type="project" value="UniProtKB-KW"/>
</dbReference>
<dbReference type="Gene3D" id="3.30.420.10">
    <property type="entry name" value="Ribonuclease H-like superfamily/Ribonuclease H"/>
    <property type="match status" value="1"/>
</dbReference>
<name>A0A9Q3IG32_9BASI</name>
<keyword evidence="4" id="KW-1185">Reference proteome</keyword>
<evidence type="ECO:0000259" key="2">
    <source>
        <dbReference type="PROSITE" id="PS50994"/>
    </source>
</evidence>
<dbReference type="InterPro" id="IPR001584">
    <property type="entry name" value="Integrase_cat-core"/>
</dbReference>
<gene>
    <name evidence="3" type="ORF">O181_079933</name>
</gene>
<evidence type="ECO:0000313" key="4">
    <source>
        <dbReference type="Proteomes" id="UP000765509"/>
    </source>
</evidence>
<accession>A0A9Q3IG32</accession>
<dbReference type="InterPro" id="IPR012337">
    <property type="entry name" value="RNaseH-like_sf"/>
</dbReference>
<dbReference type="Pfam" id="PF17921">
    <property type="entry name" value="Integrase_H2C2"/>
    <property type="match status" value="1"/>
</dbReference>
<evidence type="ECO:0000313" key="3">
    <source>
        <dbReference type="EMBL" id="MBW0540218.1"/>
    </source>
</evidence>
<dbReference type="InterPro" id="IPR041588">
    <property type="entry name" value="Integrase_H2C2"/>
</dbReference>
<keyword evidence="1" id="KW-0694">RNA-binding</keyword>
<comment type="caution">
    <text evidence="3">The sequence shown here is derived from an EMBL/GenBank/DDBJ whole genome shotgun (WGS) entry which is preliminary data.</text>
</comment>
<dbReference type="GO" id="GO:0005634">
    <property type="term" value="C:nucleus"/>
    <property type="evidence" value="ECO:0007669"/>
    <property type="project" value="UniProtKB-ARBA"/>
</dbReference>
<dbReference type="PANTHER" id="PTHR37984:SF5">
    <property type="entry name" value="PROTEIN NYNRIN-LIKE"/>
    <property type="match status" value="1"/>
</dbReference>
<dbReference type="PANTHER" id="PTHR37984">
    <property type="entry name" value="PROTEIN CBG26694"/>
    <property type="match status" value="1"/>
</dbReference>
<dbReference type="SUPFAM" id="SSF53098">
    <property type="entry name" value="Ribonuclease H-like"/>
    <property type="match status" value="1"/>
</dbReference>
<reference evidence="3" key="1">
    <citation type="submission" date="2021-03" db="EMBL/GenBank/DDBJ databases">
        <title>Draft genome sequence of rust myrtle Austropuccinia psidii MF-1, a brazilian biotype.</title>
        <authorList>
            <person name="Quecine M.C."/>
            <person name="Pachon D.M.R."/>
            <person name="Bonatelli M.L."/>
            <person name="Correr F.H."/>
            <person name="Franceschini L.M."/>
            <person name="Leite T.F."/>
            <person name="Margarido G.R.A."/>
            <person name="Almeida C.A."/>
            <person name="Ferrarezi J.A."/>
            <person name="Labate C.A."/>
        </authorList>
    </citation>
    <scope>NUCLEOTIDE SEQUENCE</scope>
    <source>
        <strain evidence="3">MF-1</strain>
    </source>
</reference>
<dbReference type="InterPro" id="IPR050951">
    <property type="entry name" value="Retrovirus_Pol_polyprotein"/>
</dbReference>
<proteinExistence type="predicted"/>